<dbReference type="Pfam" id="PF00544">
    <property type="entry name" value="Pectate_lyase_4"/>
    <property type="match status" value="1"/>
</dbReference>
<dbReference type="GO" id="GO:0016829">
    <property type="term" value="F:lyase activity"/>
    <property type="evidence" value="ECO:0007669"/>
    <property type="project" value="UniProtKB-KW"/>
</dbReference>
<keyword evidence="2" id="KW-0624">Polysaccharide degradation</keyword>
<gene>
    <name evidence="4" type="ORF">GCM10023196_057880</name>
</gene>
<dbReference type="PANTHER" id="PTHR31683:SF18">
    <property type="entry name" value="PECTATE LYASE 21-RELATED"/>
    <property type="match status" value="1"/>
</dbReference>
<dbReference type="InterPro" id="IPR011050">
    <property type="entry name" value="Pectin_lyase_fold/virulence"/>
</dbReference>
<keyword evidence="2" id="KW-0119">Carbohydrate metabolism</keyword>
<dbReference type="InterPro" id="IPR012334">
    <property type="entry name" value="Pectin_lyas_fold"/>
</dbReference>
<evidence type="ECO:0000313" key="4">
    <source>
        <dbReference type="EMBL" id="GAA4630853.1"/>
    </source>
</evidence>
<dbReference type="PANTHER" id="PTHR31683">
    <property type="entry name" value="PECTATE LYASE 18-RELATED"/>
    <property type="match status" value="1"/>
</dbReference>
<comment type="subcellular location">
    <subcellularLocation>
        <location evidence="2">Secreted</location>
    </subcellularLocation>
</comment>
<dbReference type="SUPFAM" id="SSF51126">
    <property type="entry name" value="Pectin lyase-like"/>
    <property type="match status" value="1"/>
</dbReference>
<protein>
    <submittedName>
        <fullName evidence="4">Pectate lyase</fullName>
    </submittedName>
</protein>
<comment type="similarity">
    <text evidence="2">Belongs to the polysaccharide lyase 1 family.</text>
</comment>
<dbReference type="EMBL" id="BAABHK010000008">
    <property type="protein sequence ID" value="GAA4630853.1"/>
    <property type="molecule type" value="Genomic_DNA"/>
</dbReference>
<evidence type="ECO:0000256" key="2">
    <source>
        <dbReference type="RuleBase" id="RU361173"/>
    </source>
</evidence>
<keyword evidence="1 2" id="KW-0456">Lyase</keyword>
<proteinExistence type="inferred from homology"/>
<organism evidence="4 5">
    <name type="scientific">Actinoallomurus vinaceus</name>
    <dbReference type="NCBI Taxonomy" id="1080074"/>
    <lineage>
        <taxon>Bacteria</taxon>
        <taxon>Bacillati</taxon>
        <taxon>Actinomycetota</taxon>
        <taxon>Actinomycetes</taxon>
        <taxon>Streptosporangiales</taxon>
        <taxon>Thermomonosporaceae</taxon>
        <taxon>Actinoallomurus</taxon>
    </lineage>
</organism>
<dbReference type="Gene3D" id="2.160.20.10">
    <property type="entry name" value="Single-stranded right-handed beta-helix, Pectin lyase-like"/>
    <property type="match status" value="1"/>
</dbReference>
<dbReference type="InterPro" id="IPR045032">
    <property type="entry name" value="PEL"/>
</dbReference>
<keyword evidence="5" id="KW-1185">Reference proteome</keyword>
<evidence type="ECO:0000313" key="5">
    <source>
        <dbReference type="Proteomes" id="UP001501442"/>
    </source>
</evidence>
<sequence>MALSAAAVMVGGIGVVGGVSATSAGAADASTGVADIGWAAQSGGTSGGSTADAAHVYTVSTKAQLMTAIAGIDPTTGKKNKNAPKIIKWVGTIDMTEGKPYTDHDDQASRGEIKLNPNTTIIGVGSNAYLPNGWFKISKVDNVIIRNIKVTNPCDLEPKWDSGDGAGNYNSEFDGTTVDGGTHVWLDHMWYTDAPYTDDQEPLGNKDKNGVAKRVQCHDGSVDIKNGADYVTVSNTILEKHDKNDLVGASDSRTSDDGHLTVSFIADLVRDIAERAPRVRFGQVHSADNYFVGSRTDVAYPHLYSIGTGLKSKIISTNNVFEITGATAGKCVDVVRNPNTDNPEGAFVDTGSTVNGAAMTGCTAPTSVGWSLPSGYAYPKLATSQVKTYVLANAGTGKI</sequence>
<dbReference type="Proteomes" id="UP001501442">
    <property type="component" value="Unassembled WGS sequence"/>
</dbReference>
<reference evidence="5" key="1">
    <citation type="journal article" date="2019" name="Int. J. Syst. Evol. Microbiol.">
        <title>The Global Catalogue of Microorganisms (GCM) 10K type strain sequencing project: providing services to taxonomists for standard genome sequencing and annotation.</title>
        <authorList>
            <consortium name="The Broad Institute Genomics Platform"/>
            <consortium name="The Broad Institute Genome Sequencing Center for Infectious Disease"/>
            <person name="Wu L."/>
            <person name="Ma J."/>
        </authorList>
    </citation>
    <scope>NUCLEOTIDE SEQUENCE [LARGE SCALE GENOMIC DNA]</scope>
    <source>
        <strain evidence="5">JCM 17939</strain>
    </source>
</reference>
<dbReference type="InterPro" id="IPR002022">
    <property type="entry name" value="Pec_lyase"/>
</dbReference>
<accession>A0ABP8UH33</accession>
<feature type="domain" description="Pectate lyase" evidence="3">
    <location>
        <begin position="52"/>
        <end position="327"/>
    </location>
</feature>
<keyword evidence="2" id="KW-0964">Secreted</keyword>
<comment type="caution">
    <text evidence="4">The sequence shown here is derived from an EMBL/GenBank/DDBJ whole genome shotgun (WGS) entry which is preliminary data.</text>
</comment>
<evidence type="ECO:0000256" key="1">
    <source>
        <dbReference type="ARBA" id="ARBA00023239"/>
    </source>
</evidence>
<name>A0ABP8UH33_9ACTN</name>
<dbReference type="SMART" id="SM00656">
    <property type="entry name" value="Amb_all"/>
    <property type="match status" value="1"/>
</dbReference>
<evidence type="ECO:0000259" key="3">
    <source>
        <dbReference type="SMART" id="SM00656"/>
    </source>
</evidence>